<accession>A0A0V1B092</accession>
<dbReference type="OrthoDB" id="10326063at2759"/>
<comment type="caution">
    <text evidence="1">The sequence shown here is derived from an EMBL/GenBank/DDBJ whole genome shotgun (WGS) entry which is preliminary data.</text>
</comment>
<dbReference type="AlphaFoldDB" id="A0A0V1B092"/>
<organism evidence="1 2">
    <name type="scientific">Trichinella spiralis</name>
    <name type="common">Trichina worm</name>
    <dbReference type="NCBI Taxonomy" id="6334"/>
    <lineage>
        <taxon>Eukaryota</taxon>
        <taxon>Metazoa</taxon>
        <taxon>Ecdysozoa</taxon>
        <taxon>Nematoda</taxon>
        <taxon>Enoplea</taxon>
        <taxon>Dorylaimia</taxon>
        <taxon>Trichinellida</taxon>
        <taxon>Trichinellidae</taxon>
        <taxon>Trichinella</taxon>
    </lineage>
</organism>
<protein>
    <submittedName>
        <fullName evidence="1">Uncharacterized protein</fullName>
    </submittedName>
</protein>
<proteinExistence type="predicted"/>
<dbReference type="InParanoid" id="A0A0V1B092"/>
<sequence length="179" mass="20136">MYGAVLDTIFQIDRMICSATGDKFLLSKVWKLIPCLAVFNVGSQLQHLKMLILFRSFVNQLKIEDDTGCGAACMVAVASAIHSLIVRGHIQQQQQQCSAIQYDRTLAVNVDSAGVGRNGEEHLLEWRLFRTGSYFRQYPLKESLRNGGSTVHMTTLFHIHISFVIVMHHCKFSPAPSRI</sequence>
<dbReference type="Proteomes" id="UP000054776">
    <property type="component" value="Unassembled WGS sequence"/>
</dbReference>
<reference evidence="1 2" key="1">
    <citation type="submission" date="2015-01" db="EMBL/GenBank/DDBJ databases">
        <title>Evolution of Trichinella species and genotypes.</title>
        <authorList>
            <person name="Korhonen P.K."/>
            <person name="Edoardo P."/>
            <person name="Giuseppe L.R."/>
            <person name="Gasser R.B."/>
        </authorList>
    </citation>
    <scope>NUCLEOTIDE SEQUENCE [LARGE SCALE GENOMIC DNA]</scope>
    <source>
        <strain evidence="1">ISS3</strain>
    </source>
</reference>
<evidence type="ECO:0000313" key="1">
    <source>
        <dbReference type="EMBL" id="KRY29996.1"/>
    </source>
</evidence>
<gene>
    <name evidence="1" type="ORF">T01_2405</name>
</gene>
<dbReference type="EMBL" id="JYDH01000154">
    <property type="protein sequence ID" value="KRY29996.1"/>
    <property type="molecule type" value="Genomic_DNA"/>
</dbReference>
<keyword evidence="2" id="KW-1185">Reference proteome</keyword>
<evidence type="ECO:0000313" key="2">
    <source>
        <dbReference type="Proteomes" id="UP000054776"/>
    </source>
</evidence>
<name>A0A0V1B092_TRISP</name>